<dbReference type="OrthoDB" id="107733at2157"/>
<dbReference type="RefSeq" id="WP_128692727.1">
    <property type="nucleotide sequence ID" value="NZ_LHQS01000001.1"/>
</dbReference>
<feature type="compositionally biased region" description="Polar residues" evidence="1">
    <location>
        <begin position="39"/>
        <end position="55"/>
    </location>
</feature>
<protein>
    <submittedName>
        <fullName evidence="2">Uncharacterized protein</fullName>
    </submittedName>
</protein>
<reference evidence="2 3" key="1">
    <citation type="journal article" date="2015" name="Int. J. Syst. Evol. Microbiol.">
        <title>Methanoculleus taiwanensis sp. nov., a methanogen isolated from deep marine sediment at the deformation front area near Taiwan.</title>
        <authorList>
            <person name="Weng C.Y."/>
            <person name="Chen S.C."/>
            <person name="Lai M.C."/>
            <person name="Wu S.Y."/>
            <person name="Lin S."/>
            <person name="Yang T.F."/>
            <person name="Chen P.C."/>
        </authorList>
    </citation>
    <scope>NUCLEOTIDE SEQUENCE [LARGE SCALE GENOMIC DNA]</scope>
    <source>
        <strain evidence="2 3">CYW4</strain>
    </source>
</reference>
<comment type="caution">
    <text evidence="2">The sequence shown here is derived from an EMBL/GenBank/DDBJ whole genome shotgun (WGS) entry which is preliminary data.</text>
</comment>
<sequence length="356" mass="37295">MTPTDIPTPLPEGTPDPEAVVGDVPEPVQSSSGGGGSIVRSSQPSLTATPGTPSGQHPAVRDVPDLATPAPTLVTRPGADQDLLRITGIGIYESNTPDTVAITANGTKVGYLARLIDDAMRAPGHQPRVAFEERTFTVSVTLEARNVSFSESTPVYVVLIPPAEETGIYRITRTAAPGILAAGERNAWRFSVTPLSARLTLENLTSTETAGITNLTGYPDLFTFRVVAFTDAYDGVATAVSDPVISVRPAAAGAATVLLPDYYSQMEVGTTPVLQASETLNAAWLRGVGEDEILNVSGTRLAVIQSLGREDLESIYLAESPAPAIREVGISPFDTIVAALAGTVAWLQSTFHALFG</sequence>
<dbReference type="EMBL" id="LHQS01000001">
    <property type="protein sequence ID" value="RXE56974.1"/>
    <property type="molecule type" value="Genomic_DNA"/>
</dbReference>
<dbReference type="AlphaFoldDB" id="A0A498H5H6"/>
<name>A0A498H5H6_9EURY</name>
<proteinExistence type="predicted"/>
<feature type="region of interest" description="Disordered" evidence="1">
    <location>
        <begin position="1"/>
        <end position="79"/>
    </location>
</feature>
<gene>
    <name evidence="2" type="ORF">ABH15_02205</name>
</gene>
<organism evidence="2 3">
    <name type="scientific">Methanoculleus taiwanensis</name>
    <dbReference type="NCBI Taxonomy" id="1550565"/>
    <lineage>
        <taxon>Archaea</taxon>
        <taxon>Methanobacteriati</taxon>
        <taxon>Methanobacteriota</taxon>
        <taxon>Stenosarchaea group</taxon>
        <taxon>Methanomicrobia</taxon>
        <taxon>Methanomicrobiales</taxon>
        <taxon>Methanomicrobiaceae</taxon>
        <taxon>Methanoculleus</taxon>
    </lineage>
</organism>
<dbReference type="Proteomes" id="UP000290932">
    <property type="component" value="Unassembled WGS sequence"/>
</dbReference>
<evidence type="ECO:0000313" key="3">
    <source>
        <dbReference type="Proteomes" id="UP000290932"/>
    </source>
</evidence>
<evidence type="ECO:0000256" key="1">
    <source>
        <dbReference type="SAM" id="MobiDB-lite"/>
    </source>
</evidence>
<feature type="compositionally biased region" description="Pro residues" evidence="1">
    <location>
        <begin position="1"/>
        <end position="14"/>
    </location>
</feature>
<accession>A0A498H5H6</accession>
<keyword evidence="3" id="KW-1185">Reference proteome</keyword>
<evidence type="ECO:0000313" key="2">
    <source>
        <dbReference type="EMBL" id="RXE56974.1"/>
    </source>
</evidence>